<organism evidence="1 2">
    <name type="scientific">Pectobacterium atrosepticum (strain SCRI 1043 / ATCC BAA-672)</name>
    <name type="common">Erwinia carotovora subsp. atroseptica</name>
    <dbReference type="NCBI Taxonomy" id="218491"/>
    <lineage>
        <taxon>Bacteria</taxon>
        <taxon>Pseudomonadati</taxon>
        <taxon>Pseudomonadota</taxon>
        <taxon>Gammaproteobacteria</taxon>
        <taxon>Enterobacterales</taxon>
        <taxon>Pectobacteriaceae</taxon>
        <taxon>Pectobacterium</taxon>
    </lineage>
</organism>
<reference evidence="1" key="1">
    <citation type="submission" date="2004-02" db="EMBL/GenBank/DDBJ databases">
        <title>The genome sequence of the enterobacterial phytopathogen Erwinia carotovora subsp. atroseptica SCRI1043 and functional genomic identification of novel virulence factors.</title>
        <authorList>
            <person name="Bell K.S."/>
            <person name="Sebaihia M."/>
            <person name="Pritchard L."/>
            <person name="Holden M."/>
            <person name="Hyman L.J."/>
            <person name="Holeva M.C."/>
            <person name="Thomson N.R."/>
            <person name="Bentley S.D."/>
            <person name="Churcher C."/>
            <person name="Mungall K."/>
            <person name="Atkin R."/>
            <person name="Bason N."/>
            <person name="Brooks K."/>
            <person name="Chillingworth T."/>
            <person name="Clark K."/>
            <person name="Doggett J."/>
            <person name="Fraser A."/>
            <person name="Hance Z."/>
            <person name="Hauser H."/>
            <person name="Jagels K."/>
            <person name="Moule S."/>
            <person name="Norbertczak H."/>
            <person name="Ormond D."/>
            <person name="Price C."/>
            <person name="Quail M.A."/>
            <person name="Sanders M."/>
            <person name="Walker D."/>
            <person name="Whitehead S."/>
            <person name="Salmond G.P.C."/>
            <person name="Birch P.R.J."/>
            <person name="Barrell B.G."/>
            <person name="Parkhill J."/>
            <person name="Toth I.K."/>
        </authorList>
    </citation>
    <scope>NUCLEOTIDE SEQUENCE</scope>
    <source>
        <strain evidence="1">SCRI1043</strain>
    </source>
</reference>
<dbReference type="EMBL" id="BX950851">
    <property type="protein sequence ID" value="CAG72963.1"/>
    <property type="molecule type" value="Genomic_DNA"/>
</dbReference>
<accession>Q6DB59</accession>
<keyword evidence="2" id="KW-1185">Reference proteome</keyword>
<dbReference type="KEGG" id="eca:ECA0041"/>
<dbReference type="AlphaFoldDB" id="Q6DB59"/>
<protein>
    <submittedName>
        <fullName evidence="1">Membrane protein</fullName>
    </submittedName>
</protein>
<proteinExistence type="predicted"/>
<sequence>MKFIYVTMVDVDIPVILQAACVLASSLTPVTYLSKLLGTHCVAAFPQLELFMVYTAGTCAFLRIIHANVPSVALR</sequence>
<gene>
    <name evidence="1" type="ordered locus">ECA0041</name>
</gene>
<dbReference type="HOGENOM" id="CLU_2667805_0_0_6"/>
<evidence type="ECO:0000313" key="1">
    <source>
        <dbReference type="EMBL" id="CAG72963.1"/>
    </source>
</evidence>
<evidence type="ECO:0000313" key="2">
    <source>
        <dbReference type="Proteomes" id="UP000007966"/>
    </source>
</evidence>
<dbReference type="Proteomes" id="UP000007966">
    <property type="component" value="Chromosome"/>
</dbReference>
<name>Q6DB59_PECAS</name>
<dbReference type="STRING" id="218491.ECA0041"/>